<proteinExistence type="predicted"/>
<accession>A0A8C6LTU3</accession>
<feature type="domain" description="DBB" evidence="3">
    <location>
        <begin position="164"/>
        <end position="296"/>
    </location>
</feature>
<reference evidence="4" key="1">
    <citation type="submission" date="2014-08" db="EMBL/GenBank/DDBJ databases">
        <authorList>
            <person name="Senf B."/>
            <person name="Petzold A."/>
            <person name="Downie B.R."/>
            <person name="Koch P."/>
            <person name="Platzer M."/>
        </authorList>
    </citation>
    <scope>NUCLEOTIDE SEQUENCE [LARGE SCALE GENOMIC DNA]</scope>
    <source>
        <strain evidence="4">GRZ</strain>
    </source>
</reference>
<dbReference type="GO" id="GO:0050869">
    <property type="term" value="P:negative regulation of B cell activation"/>
    <property type="evidence" value="ECO:0007669"/>
    <property type="project" value="TreeGrafter"/>
</dbReference>
<dbReference type="InterPro" id="IPR035897">
    <property type="entry name" value="Toll_tir_struct_dom_sf"/>
</dbReference>
<dbReference type="Ensembl" id="ENSNFUT00015025036.1">
    <property type="protein sequence ID" value="ENSNFUP00015023945.1"/>
    <property type="gene ID" value="ENSNFUG00015011573.1"/>
</dbReference>
<evidence type="ECO:0000256" key="1">
    <source>
        <dbReference type="ARBA" id="ARBA00022553"/>
    </source>
</evidence>
<dbReference type="AlphaFoldDB" id="A0A8C6LTU3"/>
<dbReference type="InterPro" id="IPR036770">
    <property type="entry name" value="Ankyrin_rpt-contain_sf"/>
</dbReference>
<dbReference type="Proteomes" id="UP000694548">
    <property type="component" value="Chromosome sgr04"/>
</dbReference>
<organism evidence="4 5">
    <name type="scientific">Nothobranchius furzeri</name>
    <name type="common">Turquoise killifish</name>
    <dbReference type="NCBI Taxonomy" id="105023"/>
    <lineage>
        <taxon>Eukaryota</taxon>
        <taxon>Metazoa</taxon>
        <taxon>Chordata</taxon>
        <taxon>Craniata</taxon>
        <taxon>Vertebrata</taxon>
        <taxon>Euteleostomi</taxon>
        <taxon>Actinopterygii</taxon>
        <taxon>Neopterygii</taxon>
        <taxon>Teleostei</taxon>
        <taxon>Neoteleostei</taxon>
        <taxon>Acanthomorphata</taxon>
        <taxon>Ovalentaria</taxon>
        <taxon>Atherinomorphae</taxon>
        <taxon>Cyprinodontiformes</taxon>
        <taxon>Nothobranchiidae</taxon>
        <taxon>Nothobranchius</taxon>
    </lineage>
</organism>
<protein>
    <recommendedName>
        <fullName evidence="3">DBB domain-containing protein</fullName>
    </recommendedName>
</protein>
<dbReference type="PROSITE" id="PS51376">
    <property type="entry name" value="DBB"/>
    <property type="match status" value="1"/>
</dbReference>
<dbReference type="SUPFAM" id="SSF48403">
    <property type="entry name" value="Ankyrin repeat"/>
    <property type="match status" value="1"/>
</dbReference>
<feature type="compositionally biased region" description="Polar residues" evidence="2">
    <location>
        <begin position="473"/>
        <end position="488"/>
    </location>
</feature>
<dbReference type="Pfam" id="PF18567">
    <property type="entry name" value="TIR_3"/>
    <property type="match status" value="1"/>
</dbReference>
<reference evidence="4" key="3">
    <citation type="submission" date="2025-09" db="UniProtKB">
        <authorList>
            <consortium name="Ensembl"/>
        </authorList>
    </citation>
    <scope>IDENTIFICATION</scope>
</reference>
<dbReference type="GO" id="GO:1990782">
    <property type="term" value="F:protein tyrosine kinase binding"/>
    <property type="evidence" value="ECO:0007669"/>
    <property type="project" value="TreeGrafter"/>
</dbReference>
<keyword evidence="5" id="KW-1185">Reference proteome</keyword>
<dbReference type="InterPro" id="IPR052446">
    <property type="entry name" value="B-cell_PI3K-Signaling_Adptrs"/>
</dbReference>
<feature type="region of interest" description="Disordered" evidence="2">
    <location>
        <begin position="460"/>
        <end position="488"/>
    </location>
</feature>
<evidence type="ECO:0000256" key="2">
    <source>
        <dbReference type="SAM" id="MobiDB-lite"/>
    </source>
</evidence>
<keyword evidence="1" id="KW-0597">Phosphoprotein</keyword>
<dbReference type="Gene3D" id="3.40.50.10140">
    <property type="entry name" value="Toll/interleukin-1 receptor homology (TIR) domain"/>
    <property type="match status" value="1"/>
</dbReference>
<dbReference type="GO" id="GO:0042113">
    <property type="term" value="P:B cell activation"/>
    <property type="evidence" value="ECO:0007669"/>
    <property type="project" value="TreeGrafter"/>
</dbReference>
<dbReference type="GeneTree" id="ENSGT00390000008787"/>
<dbReference type="PANTHER" id="PTHR16267:SF13">
    <property type="entry name" value="B-CELL SCAFFOLD PROTEIN WITH ANKYRIN REPEATS"/>
    <property type="match status" value="1"/>
</dbReference>
<feature type="region of interest" description="Disordered" evidence="2">
    <location>
        <begin position="582"/>
        <end position="601"/>
    </location>
</feature>
<evidence type="ECO:0000259" key="3">
    <source>
        <dbReference type="PROSITE" id="PS51376"/>
    </source>
</evidence>
<dbReference type="Pfam" id="PF14545">
    <property type="entry name" value="DBB"/>
    <property type="match status" value="1"/>
</dbReference>
<evidence type="ECO:0000313" key="5">
    <source>
        <dbReference type="Proteomes" id="UP000694548"/>
    </source>
</evidence>
<dbReference type="InterPro" id="IPR017893">
    <property type="entry name" value="DBB_domain"/>
</dbReference>
<sequence>MSQPEDLLILYETEAKQWASYLLSVFTGPIPEDGICCYDISTMSSRRDDFLRLSSYKCKLLILTEGMLESLCQMRRFFLSRVLSPAACVVVLLCGVDSLTPLLELVPLDGEECLQISSEQDAPDYMASVIDIVRKGACRTSGSEQKAQQMHSSGADGVRSNIVVIPSRVPCRSCTEVFVLLKNEEADDDCEVEFSGRNQKVRVKPVRWNERILYVGAPDFPAGNVRVTVYSSGKPLCSSQLQYYTSIEELTCLLSNVADPVQFMCQALQVSCADKLDQKLSSMLLQGMPKGGFQGLRSENTHERDLHREDVPSFLHFAARYGFRGVSGLLLQCPGAERALRTTNCHGQTPPDIAKSHGHMELHVLLKETLKTFNTDGGRSDGSIYEMMCNAGINQQPQDEDQKGGDDDLYTMLGKDNDCNSVEIPKRAMVLANRPPAPTPRPEGVQVKDSKTPYIAQVFKKKKKTPRGGSDVHSLSPTQTPNQETSTYDTFVPNQLQGLERLVELQHQVKAGSLTMDQAVGHFRDWQRDQKGVDAKKEEKRSHLRANMIDNRDSGVYDKINIVHQTPSATVYQSHRGNQLDSEFYSMPVGGQRKHRKADKR</sequence>
<name>A0A8C6LTU3_NOTFU</name>
<dbReference type="PANTHER" id="PTHR16267">
    <property type="entry name" value="BANK1/PIK3AP1 FAMILY MEMBER"/>
    <property type="match status" value="1"/>
</dbReference>
<evidence type="ECO:0000313" key="4">
    <source>
        <dbReference type="Ensembl" id="ENSNFUP00015023945.1"/>
    </source>
</evidence>
<dbReference type="GO" id="GO:0005102">
    <property type="term" value="F:signaling receptor binding"/>
    <property type="evidence" value="ECO:0007669"/>
    <property type="project" value="TreeGrafter"/>
</dbReference>
<dbReference type="GO" id="GO:0051898">
    <property type="term" value="P:negative regulation of phosphatidylinositol 3-kinase/protein kinase B signal transduction"/>
    <property type="evidence" value="ECO:0007669"/>
    <property type="project" value="TreeGrafter"/>
</dbReference>
<dbReference type="InterPro" id="IPR041340">
    <property type="entry name" value="PIK3AP1_TIR"/>
</dbReference>
<feature type="compositionally biased region" description="Basic residues" evidence="2">
    <location>
        <begin position="592"/>
        <end position="601"/>
    </location>
</feature>
<dbReference type="SMART" id="SM01282">
    <property type="entry name" value="DBB"/>
    <property type="match status" value="1"/>
</dbReference>
<reference evidence="4" key="2">
    <citation type="submission" date="2025-08" db="UniProtKB">
        <authorList>
            <consortium name="Ensembl"/>
        </authorList>
    </citation>
    <scope>IDENTIFICATION</scope>
</reference>